<feature type="compositionally biased region" description="Polar residues" evidence="1">
    <location>
        <begin position="370"/>
        <end position="381"/>
    </location>
</feature>
<proteinExistence type="predicted"/>
<sequence>MPEKSLSADGSHSSGDAHTHTAKSGRHDWKRSSNFRQKIDLWRGFSTLGWAQKTIDPDFDPVIRAFPEDHQRAQQKETALDELLNELQCFNQTEEIRQDPSLWAHGHFTSHYSESSSHGLSRQHAKGHLKTGISSLDDGSKLAISEGGIRRLSPSALDKNKISVASLSSGRKNQHKPPYLAPKKVPPPPPRTTSRSVMQSSNISTFTKDDDLIDATSSSQHKTQHVSKRSQPGLQLLRSASDSSQKSTSSDGPHSKPVTNQIIRTRALDEFIRRDQSSSSSSESVNSQEGLLLRNGPSIRTQLERSLSEGAGPCVVNAANLINRLIPSSNLLLSQSRQEILEYRHQELLDKQKRLQDQYTKLQQLQRAQYLTRSSPTSRALSFTGPGDLKKTGSENNILSKMKLSLVPTSSSLTQLSTKTNKNPSAETQVPAAQMLGRKHKASTLPQSSNPIHETDII</sequence>
<organism evidence="2 3">
    <name type="scientific">Limulus polyphemus</name>
    <name type="common">Atlantic horseshoe crab</name>
    <dbReference type="NCBI Taxonomy" id="6850"/>
    <lineage>
        <taxon>Eukaryota</taxon>
        <taxon>Metazoa</taxon>
        <taxon>Ecdysozoa</taxon>
        <taxon>Arthropoda</taxon>
        <taxon>Chelicerata</taxon>
        <taxon>Merostomata</taxon>
        <taxon>Xiphosura</taxon>
        <taxon>Limulidae</taxon>
        <taxon>Limulus</taxon>
    </lineage>
</organism>
<evidence type="ECO:0000313" key="2">
    <source>
        <dbReference type="Proteomes" id="UP000694941"/>
    </source>
</evidence>
<feature type="compositionally biased region" description="Low complexity" evidence="1">
    <location>
        <begin position="239"/>
        <end position="250"/>
    </location>
</feature>
<feature type="region of interest" description="Disordered" evidence="1">
    <location>
        <begin position="1"/>
        <end position="30"/>
    </location>
</feature>
<keyword evidence="2" id="KW-1185">Reference proteome</keyword>
<feature type="compositionally biased region" description="Basic and acidic residues" evidence="1">
    <location>
        <begin position="266"/>
        <end position="276"/>
    </location>
</feature>
<dbReference type="Proteomes" id="UP000694941">
    <property type="component" value="Unplaced"/>
</dbReference>
<feature type="compositionally biased region" description="Low complexity" evidence="1">
    <location>
        <begin position="277"/>
        <end position="287"/>
    </location>
</feature>
<dbReference type="RefSeq" id="XP_022257187.1">
    <property type="nucleotide sequence ID" value="XM_022401479.1"/>
</dbReference>
<protein>
    <submittedName>
        <fullName evidence="3">Uncharacterized protein LOC111089277</fullName>
    </submittedName>
</protein>
<name>A0ABM1TMT1_LIMPO</name>
<accession>A0ABM1TMT1</accession>
<feature type="region of interest" description="Disordered" evidence="1">
    <location>
        <begin position="166"/>
        <end position="293"/>
    </location>
</feature>
<gene>
    <name evidence="3" type="primary">LOC111089277</name>
</gene>
<evidence type="ECO:0000313" key="3">
    <source>
        <dbReference type="RefSeq" id="XP_022257187.1"/>
    </source>
</evidence>
<feature type="compositionally biased region" description="Polar residues" evidence="1">
    <location>
        <begin position="192"/>
        <end position="206"/>
    </location>
</feature>
<reference evidence="3" key="1">
    <citation type="submission" date="2025-08" db="UniProtKB">
        <authorList>
            <consortium name="RefSeq"/>
        </authorList>
    </citation>
    <scope>IDENTIFICATION</scope>
    <source>
        <tissue evidence="3">Muscle</tissue>
    </source>
</reference>
<evidence type="ECO:0000256" key="1">
    <source>
        <dbReference type="SAM" id="MobiDB-lite"/>
    </source>
</evidence>
<feature type="compositionally biased region" description="Basic and acidic residues" evidence="1">
    <location>
        <begin position="15"/>
        <end position="30"/>
    </location>
</feature>
<feature type="region of interest" description="Disordered" evidence="1">
    <location>
        <begin position="113"/>
        <end position="137"/>
    </location>
</feature>
<feature type="region of interest" description="Disordered" evidence="1">
    <location>
        <begin position="370"/>
        <end position="394"/>
    </location>
</feature>
<dbReference type="GeneID" id="111089277"/>